<protein>
    <submittedName>
        <fullName evidence="2">Uncharacterized protein</fullName>
    </submittedName>
</protein>
<evidence type="ECO:0000256" key="1">
    <source>
        <dbReference type="SAM" id="MobiDB-lite"/>
    </source>
</evidence>
<keyword evidence="3" id="KW-1185">Reference proteome</keyword>
<accession>S4A5L1</accession>
<organism evidence="2 3">
    <name type="scientific">Streptomyces aurantiacus JA 4570</name>
    <dbReference type="NCBI Taxonomy" id="1286094"/>
    <lineage>
        <taxon>Bacteria</taxon>
        <taxon>Bacillati</taxon>
        <taxon>Actinomycetota</taxon>
        <taxon>Actinomycetes</taxon>
        <taxon>Kitasatosporales</taxon>
        <taxon>Streptomycetaceae</taxon>
        <taxon>Streptomyces</taxon>
        <taxon>Streptomyces aurantiacus group</taxon>
    </lineage>
</organism>
<sequence>MGPQESYEHARLSAESWAGGGVGEVAHHPPPPHPCPCNRFTMTGSKNSPGQETDPAERRNVRPGTPRLRWNLGRNPEVQTAPRGSDGTPRFRRSESR</sequence>
<dbReference type="PATRIC" id="fig|1286094.4.peg.886"/>
<evidence type="ECO:0000313" key="2">
    <source>
        <dbReference type="EMBL" id="EPH46025.1"/>
    </source>
</evidence>
<name>S4A5L1_9ACTN</name>
<comment type="caution">
    <text evidence="2">The sequence shown here is derived from an EMBL/GenBank/DDBJ whole genome shotgun (WGS) entry which is preliminary data.</text>
</comment>
<proteinExistence type="predicted"/>
<evidence type="ECO:0000313" key="3">
    <source>
        <dbReference type="Proteomes" id="UP000014629"/>
    </source>
</evidence>
<dbReference type="AlphaFoldDB" id="S4A5L1"/>
<feature type="compositionally biased region" description="Basic and acidic residues" evidence="1">
    <location>
        <begin position="1"/>
        <end position="12"/>
    </location>
</feature>
<feature type="region of interest" description="Disordered" evidence="1">
    <location>
        <begin position="1"/>
        <end position="97"/>
    </location>
</feature>
<reference evidence="2 3" key="1">
    <citation type="submission" date="2013-02" db="EMBL/GenBank/DDBJ databases">
        <title>Draft Genome Sequence of Streptomyces aurantiacus, Which Produces Setomimycin.</title>
        <authorList>
            <person name="Gruening B.A."/>
            <person name="Praeg A."/>
            <person name="Erxleben A."/>
            <person name="Guenther S."/>
            <person name="Mueller M."/>
        </authorList>
    </citation>
    <scope>NUCLEOTIDE SEQUENCE [LARGE SCALE GENOMIC DNA]</scope>
    <source>
        <strain evidence="2 3">JA 4570</strain>
    </source>
</reference>
<dbReference type="EMBL" id="AOPZ01000030">
    <property type="protein sequence ID" value="EPH46025.1"/>
    <property type="molecule type" value="Genomic_DNA"/>
</dbReference>
<gene>
    <name evidence="2" type="ORF">STRAU_0906</name>
</gene>
<dbReference type="Proteomes" id="UP000014629">
    <property type="component" value="Unassembled WGS sequence"/>
</dbReference>
<feature type="compositionally biased region" description="Polar residues" evidence="1">
    <location>
        <begin position="40"/>
        <end position="51"/>
    </location>
</feature>